<feature type="transmembrane region" description="Helical" evidence="2">
    <location>
        <begin position="263"/>
        <end position="285"/>
    </location>
</feature>
<feature type="transmembrane region" description="Helical" evidence="2">
    <location>
        <begin position="171"/>
        <end position="189"/>
    </location>
</feature>
<dbReference type="AlphaFoldDB" id="A0A5B7ZX80"/>
<evidence type="ECO:0000256" key="1">
    <source>
        <dbReference type="SAM" id="MobiDB-lite"/>
    </source>
</evidence>
<keyword evidence="4" id="KW-1185">Reference proteome</keyword>
<evidence type="ECO:0000313" key="4">
    <source>
        <dbReference type="Proteomes" id="UP000305398"/>
    </source>
</evidence>
<feature type="transmembrane region" description="Helical" evidence="2">
    <location>
        <begin position="292"/>
        <end position="312"/>
    </location>
</feature>
<feature type="transmembrane region" description="Helical" evidence="2">
    <location>
        <begin position="318"/>
        <end position="336"/>
    </location>
</feature>
<keyword evidence="2" id="KW-0812">Transmembrane</keyword>
<reference evidence="3 4" key="1">
    <citation type="submission" date="2019-06" db="EMBL/GenBank/DDBJ databases">
        <authorList>
            <person name="Srinivasan S."/>
        </authorList>
    </citation>
    <scope>NUCLEOTIDE SEQUENCE [LARGE SCALE GENOMIC DNA]</scope>
    <source>
        <strain evidence="3 4">17J68-5</strain>
    </source>
</reference>
<feature type="transmembrane region" description="Helical" evidence="2">
    <location>
        <begin position="50"/>
        <end position="73"/>
    </location>
</feature>
<dbReference type="Proteomes" id="UP000305398">
    <property type="component" value="Chromosome"/>
</dbReference>
<dbReference type="EMBL" id="CP040896">
    <property type="protein sequence ID" value="QDA59724.1"/>
    <property type="molecule type" value="Genomic_DNA"/>
</dbReference>
<protein>
    <recommendedName>
        <fullName evidence="5">DUF2157 domain-containing protein</fullName>
    </recommendedName>
</protein>
<feature type="compositionally biased region" description="Gly residues" evidence="1">
    <location>
        <begin position="382"/>
        <end position="396"/>
    </location>
</feature>
<feature type="transmembrane region" description="Helical" evidence="2">
    <location>
        <begin position="195"/>
        <end position="213"/>
    </location>
</feature>
<evidence type="ECO:0008006" key="5">
    <source>
        <dbReference type="Google" id="ProtNLM"/>
    </source>
</evidence>
<gene>
    <name evidence="3" type="ORF">FHG12_06210</name>
</gene>
<keyword evidence="2" id="KW-1133">Transmembrane helix</keyword>
<feature type="transmembrane region" description="Helical" evidence="2">
    <location>
        <begin position="222"/>
        <end position="243"/>
    </location>
</feature>
<dbReference type="RefSeq" id="WP_139514904.1">
    <property type="nucleotide sequence ID" value="NZ_CP040896.1"/>
</dbReference>
<evidence type="ECO:0000256" key="2">
    <source>
        <dbReference type="SAM" id="Phobius"/>
    </source>
</evidence>
<feature type="transmembrane region" description="Helical" evidence="2">
    <location>
        <begin position="147"/>
        <end position="164"/>
    </location>
</feature>
<dbReference type="OrthoDB" id="660047at2"/>
<keyword evidence="2" id="KW-0472">Membrane</keyword>
<feature type="transmembrane region" description="Helical" evidence="2">
    <location>
        <begin position="111"/>
        <end position="135"/>
    </location>
</feature>
<dbReference type="KEGG" id="hyj:FHG12_06210"/>
<sequence>MILKAYNPAWARAKATREAAARWQKQGLLSPAQLDSIYATHPLDYYRPHIFLRIALFIFTCLGSGAASGFFSLFGLSNYFLVVCVLSALGCLVVLEISIKSSRLYHAGPDNALLYMTLGWLTALVFYSVSLAVPAAFRNSFSPGNPFLPLALIPVLGLLVAAVVRYADRLVSAFAFMIYILLIFNILSHSTIGRLLLPFALMLASAAAYYAVWKVMQHVDRFYYQACFTVLKALSLSVFYLSGNYLVVREGNALLNDMPASTQIPFAALFYFFTVSIPVAYVYVALRKHDRVWLLIGLLSAAFSCYTIRFYHSILPPEIAATIAGVVLIAFAIWALRYLHTPRHGLTSVAEGEEPLSFSLESLVVAQTAPSASQPEPASFQFGGGHSGGGGADSSY</sequence>
<name>A0A5B7ZX80_9BACT</name>
<evidence type="ECO:0000313" key="3">
    <source>
        <dbReference type="EMBL" id="QDA59724.1"/>
    </source>
</evidence>
<feature type="region of interest" description="Disordered" evidence="1">
    <location>
        <begin position="372"/>
        <end position="396"/>
    </location>
</feature>
<proteinExistence type="predicted"/>
<feature type="transmembrane region" description="Helical" evidence="2">
    <location>
        <begin position="79"/>
        <end position="99"/>
    </location>
</feature>
<organism evidence="3 4">
    <name type="scientific">Hymenobacter jejuensis</name>
    <dbReference type="NCBI Taxonomy" id="2502781"/>
    <lineage>
        <taxon>Bacteria</taxon>
        <taxon>Pseudomonadati</taxon>
        <taxon>Bacteroidota</taxon>
        <taxon>Cytophagia</taxon>
        <taxon>Cytophagales</taxon>
        <taxon>Hymenobacteraceae</taxon>
        <taxon>Hymenobacter</taxon>
    </lineage>
</organism>
<accession>A0A5B7ZX80</accession>